<name>A0A367XTZ9_9ASCO</name>
<dbReference type="STRING" id="5486.A0A367XTZ9"/>
<protein>
    <submittedName>
        <fullName evidence="2">Pre-rRNA-processing protein RIX1</fullName>
    </submittedName>
</protein>
<dbReference type="EMBL" id="QLNQ01000029">
    <property type="protein sequence ID" value="RCK56690.1"/>
    <property type="molecule type" value="Genomic_DNA"/>
</dbReference>
<proteinExistence type="predicted"/>
<comment type="caution">
    <text evidence="2">The sequence shown here is derived from an EMBL/GenBank/DDBJ whole genome shotgun (WGS) entry which is preliminary data.</text>
</comment>
<dbReference type="InterPro" id="IPR012583">
    <property type="entry name" value="RIX1_N"/>
</dbReference>
<dbReference type="SUPFAM" id="SSF48371">
    <property type="entry name" value="ARM repeat"/>
    <property type="match status" value="1"/>
</dbReference>
<reference evidence="2 3" key="1">
    <citation type="submission" date="2018-06" db="EMBL/GenBank/DDBJ databases">
        <title>Whole genome sequencing of Candida tropicalis (genome annotated by CSBL at Korea University).</title>
        <authorList>
            <person name="Ahn J."/>
        </authorList>
    </citation>
    <scope>NUCLEOTIDE SEQUENCE [LARGE SCALE GENOMIC DNA]</scope>
    <source>
        <strain evidence="2 3">ATCC 20962</strain>
    </source>
</reference>
<accession>A0A367XTZ9</accession>
<dbReference type="Proteomes" id="UP000253472">
    <property type="component" value="Unassembled WGS sequence"/>
</dbReference>
<evidence type="ECO:0000313" key="2">
    <source>
        <dbReference type="EMBL" id="RCK56690.1"/>
    </source>
</evidence>
<dbReference type="InterPro" id="IPR016024">
    <property type="entry name" value="ARM-type_fold"/>
</dbReference>
<evidence type="ECO:0000259" key="1">
    <source>
        <dbReference type="Pfam" id="PF08167"/>
    </source>
</evidence>
<organism evidence="2 3">
    <name type="scientific">Candida viswanathii</name>
    <dbReference type="NCBI Taxonomy" id="5486"/>
    <lineage>
        <taxon>Eukaryota</taxon>
        <taxon>Fungi</taxon>
        <taxon>Dikarya</taxon>
        <taxon>Ascomycota</taxon>
        <taxon>Saccharomycotina</taxon>
        <taxon>Pichiomycetes</taxon>
        <taxon>Debaryomycetaceae</taxon>
        <taxon>Candida/Lodderomyces clade</taxon>
        <taxon>Candida</taxon>
    </lineage>
</organism>
<keyword evidence="3" id="KW-1185">Reference proteome</keyword>
<feature type="domain" description="Pre-rRNA-processing protein RIX1 N-terminal" evidence="1">
    <location>
        <begin position="6"/>
        <end position="109"/>
    </location>
</feature>
<sequence length="173" mass="19212">MSINIVLEEIKGTPSSISPILGLLHNDKQILSTITKPDLNHLVSRTLNLVRSPQPYNKWCGLNLVRVICEDYAILASEGNAMLSSVMKVLESYNATIDVRILTSAIETILTPKLGSIIGHLMEYLHFAPVLALTSLQRILKFHPTTFRPFGNKLRGRLVGLMNSGEFGNFPRT</sequence>
<gene>
    <name evidence="2" type="primary">RIX1_1</name>
    <name evidence="2" type="ORF">Cantr_05871</name>
</gene>
<dbReference type="OrthoDB" id="20900at2759"/>
<dbReference type="AlphaFoldDB" id="A0A367XTZ9"/>
<dbReference type="Pfam" id="PF08167">
    <property type="entry name" value="RIX1"/>
    <property type="match status" value="1"/>
</dbReference>
<evidence type="ECO:0000313" key="3">
    <source>
        <dbReference type="Proteomes" id="UP000253472"/>
    </source>
</evidence>